<keyword evidence="2" id="KW-1185">Reference proteome</keyword>
<dbReference type="EMBL" id="QJKJ01000030">
    <property type="protein sequence ID" value="RDY14706.1"/>
    <property type="molecule type" value="Genomic_DNA"/>
</dbReference>
<feature type="non-terminal residue" evidence="1">
    <location>
        <position position="1"/>
    </location>
</feature>
<accession>A0A371II29</accession>
<organism evidence="1 2">
    <name type="scientific">Mucuna pruriens</name>
    <name type="common">Velvet bean</name>
    <name type="synonym">Dolichos pruriens</name>
    <dbReference type="NCBI Taxonomy" id="157652"/>
    <lineage>
        <taxon>Eukaryota</taxon>
        <taxon>Viridiplantae</taxon>
        <taxon>Streptophyta</taxon>
        <taxon>Embryophyta</taxon>
        <taxon>Tracheophyta</taxon>
        <taxon>Spermatophyta</taxon>
        <taxon>Magnoliopsida</taxon>
        <taxon>eudicotyledons</taxon>
        <taxon>Gunneridae</taxon>
        <taxon>Pentapetalae</taxon>
        <taxon>rosids</taxon>
        <taxon>fabids</taxon>
        <taxon>Fabales</taxon>
        <taxon>Fabaceae</taxon>
        <taxon>Papilionoideae</taxon>
        <taxon>50 kb inversion clade</taxon>
        <taxon>NPAAA clade</taxon>
        <taxon>indigoferoid/millettioid clade</taxon>
        <taxon>Phaseoleae</taxon>
        <taxon>Mucuna</taxon>
    </lineage>
</organism>
<dbReference type="AlphaFoldDB" id="A0A371II29"/>
<evidence type="ECO:0000313" key="2">
    <source>
        <dbReference type="Proteomes" id="UP000257109"/>
    </source>
</evidence>
<sequence length="82" mass="9531">MDDTFHETQSFFINPQLHGKSILEAESILGSLSLLMSKTPIMKTHKKIAKGEDHNEAEKEDLEIKYQRRYKLTLLPQQIEMS</sequence>
<proteinExistence type="predicted"/>
<evidence type="ECO:0000313" key="1">
    <source>
        <dbReference type="EMBL" id="RDY14706.1"/>
    </source>
</evidence>
<gene>
    <name evidence="1" type="ORF">CR513_00191</name>
</gene>
<comment type="caution">
    <text evidence="1">The sequence shown here is derived from an EMBL/GenBank/DDBJ whole genome shotgun (WGS) entry which is preliminary data.</text>
</comment>
<reference evidence="1" key="1">
    <citation type="submission" date="2018-05" db="EMBL/GenBank/DDBJ databases">
        <title>Draft genome of Mucuna pruriens seed.</title>
        <authorList>
            <person name="Nnadi N.E."/>
            <person name="Vos R."/>
            <person name="Hasami M.H."/>
            <person name="Devisetty U.K."/>
            <person name="Aguiy J.C."/>
        </authorList>
    </citation>
    <scope>NUCLEOTIDE SEQUENCE [LARGE SCALE GENOMIC DNA]</scope>
    <source>
        <strain evidence="1">JCA_2017</strain>
    </source>
</reference>
<dbReference type="Proteomes" id="UP000257109">
    <property type="component" value="Unassembled WGS sequence"/>
</dbReference>
<name>A0A371II29_MUCPR</name>
<protein>
    <submittedName>
        <fullName evidence="1">Uncharacterized protein</fullName>
    </submittedName>
</protein>